<dbReference type="PANTHER" id="PTHR43415">
    <property type="entry name" value="SPERMIDINE N(1)-ACETYLTRANSFERASE"/>
    <property type="match status" value="1"/>
</dbReference>
<dbReference type="GO" id="GO:0016747">
    <property type="term" value="F:acyltransferase activity, transferring groups other than amino-acyl groups"/>
    <property type="evidence" value="ECO:0007669"/>
    <property type="project" value="InterPro"/>
</dbReference>
<dbReference type="AlphaFoldDB" id="A0A176T9M3"/>
<dbReference type="SUPFAM" id="SSF55729">
    <property type="entry name" value="Acyl-CoA N-acyltransferases (Nat)"/>
    <property type="match status" value="1"/>
</dbReference>
<evidence type="ECO:0000313" key="3">
    <source>
        <dbReference type="Proteomes" id="UP000076923"/>
    </source>
</evidence>
<keyword evidence="3" id="KW-1185">Reference proteome</keyword>
<dbReference type="PANTHER" id="PTHR43415:SF3">
    <property type="entry name" value="GNAT-FAMILY ACETYLTRANSFERASE"/>
    <property type="match status" value="1"/>
</dbReference>
<evidence type="ECO:0000313" key="2">
    <source>
        <dbReference type="EMBL" id="OAD44562.1"/>
    </source>
</evidence>
<dbReference type="Pfam" id="PF13302">
    <property type="entry name" value="Acetyltransf_3"/>
    <property type="match status" value="1"/>
</dbReference>
<dbReference type="PROSITE" id="PS51186">
    <property type="entry name" value="GNAT"/>
    <property type="match status" value="1"/>
</dbReference>
<reference evidence="2 3" key="1">
    <citation type="submission" date="2016-02" db="EMBL/GenBank/DDBJ databases">
        <title>Draft genome sequence of Polaribacter atrinae KACC17473.</title>
        <authorList>
            <person name="Shin S.-K."/>
            <person name="Yi H."/>
        </authorList>
    </citation>
    <scope>NUCLEOTIDE SEQUENCE [LARGE SCALE GENOMIC DNA]</scope>
    <source>
        <strain evidence="2 3">KACC 17473</strain>
    </source>
</reference>
<comment type="caution">
    <text evidence="2">The sequence shown here is derived from an EMBL/GenBank/DDBJ whole genome shotgun (WGS) entry which is preliminary data.</text>
</comment>
<sequence>MMTLTGKKINLRALEPEDLDFLYQIENNESFWEISHTQTPFSKFILRQYLENAHLDIFEAKQLRLLIEEPATKQQLGMIDLFDYNPMHKRAGIGILIHPDFQKQGFATESLSILIKYAFSYLNVHQLYANITTDNSKSIALFKKHSFKEVGIKKDWILFEGKFKDEVLFQLIKD</sequence>
<feature type="domain" description="N-acetyltransferase" evidence="1">
    <location>
        <begin position="9"/>
        <end position="174"/>
    </location>
</feature>
<dbReference type="STRING" id="1333662.LPB303_11855"/>
<protein>
    <submittedName>
        <fullName evidence="2">Acetyltransferase</fullName>
    </submittedName>
</protein>
<dbReference type="RefSeq" id="WP_068450441.1">
    <property type="nucleotide sequence ID" value="NZ_CP150660.1"/>
</dbReference>
<dbReference type="InterPro" id="IPR016181">
    <property type="entry name" value="Acyl_CoA_acyltransferase"/>
</dbReference>
<dbReference type="OrthoDB" id="893030at2"/>
<evidence type="ECO:0000259" key="1">
    <source>
        <dbReference type="PROSITE" id="PS51186"/>
    </source>
</evidence>
<gene>
    <name evidence="2" type="ORF">LPB303_11855</name>
</gene>
<dbReference type="InterPro" id="IPR000182">
    <property type="entry name" value="GNAT_dom"/>
</dbReference>
<keyword evidence="2" id="KW-0808">Transferase</keyword>
<accession>A0A176T9M3</accession>
<proteinExistence type="predicted"/>
<name>A0A176T9M3_9FLAO</name>
<organism evidence="2 3">
    <name type="scientific">Polaribacter atrinae</name>
    <dbReference type="NCBI Taxonomy" id="1333662"/>
    <lineage>
        <taxon>Bacteria</taxon>
        <taxon>Pseudomonadati</taxon>
        <taxon>Bacteroidota</taxon>
        <taxon>Flavobacteriia</taxon>
        <taxon>Flavobacteriales</taxon>
        <taxon>Flavobacteriaceae</taxon>
    </lineage>
</organism>
<dbReference type="CDD" id="cd04301">
    <property type="entry name" value="NAT_SF"/>
    <property type="match status" value="1"/>
</dbReference>
<dbReference type="Gene3D" id="3.40.630.30">
    <property type="match status" value="1"/>
</dbReference>
<dbReference type="Proteomes" id="UP000076923">
    <property type="component" value="Unassembled WGS sequence"/>
</dbReference>
<dbReference type="EMBL" id="LVWE01000047">
    <property type="protein sequence ID" value="OAD44562.1"/>
    <property type="molecule type" value="Genomic_DNA"/>
</dbReference>